<sequence length="348" mass="34870">MPESEAGSDEAPAATESPTVARWYRRRPGLPWLLAAVLIPLLLGVIGFGVADRSRSETDALSGPLPTLSETSAVGVPGPPPQLALAPLSIVRSGDQITLDGAMPSAEAKRVLVDTVIAAVGEDVNVLDNLGVNPDIKALDFSNAGPFFNAAAGIPDFNLTVDGDTVTLAGTAPVQADQDAVEDAAVKAWPYVNVVDQIAVAGPVGPAPSPPPPPGPGAPAPSPAPAGAACGTLQADINALLKAPISFATDGVTLTPAAQQTLTQVASKLAACPNARVAVNGYTDNTGNDAINTPLSGARAAAVAEFLTAHGVAADHVTATGLGAANPVASNDTPDGRAQNRRVEIVVS</sequence>
<name>A0A1S1MSU4_9MYCO</name>
<gene>
    <name evidence="8" type="ORF">BKN37_25950</name>
</gene>
<accession>A0A1S1MSU4</accession>
<dbReference type="Proteomes" id="UP000179734">
    <property type="component" value="Unassembled WGS sequence"/>
</dbReference>
<dbReference type="InterPro" id="IPR006664">
    <property type="entry name" value="OMP_bac"/>
</dbReference>
<keyword evidence="6" id="KW-1133">Transmembrane helix</keyword>
<dbReference type="Pfam" id="PF21923">
    <property type="entry name" value="BON_like"/>
    <property type="match status" value="1"/>
</dbReference>
<keyword evidence="3" id="KW-0998">Cell outer membrane</keyword>
<dbReference type="InterPro" id="IPR006665">
    <property type="entry name" value="OmpA-like"/>
</dbReference>
<protein>
    <recommendedName>
        <fullName evidence="7">OmpA-like domain-containing protein</fullName>
    </recommendedName>
</protein>
<evidence type="ECO:0000313" key="8">
    <source>
        <dbReference type="EMBL" id="OHU88267.1"/>
    </source>
</evidence>
<dbReference type="AlphaFoldDB" id="A0A1S1MSU4"/>
<dbReference type="InterPro" id="IPR036737">
    <property type="entry name" value="OmpA-like_sf"/>
</dbReference>
<feature type="region of interest" description="Disordered" evidence="5">
    <location>
        <begin position="203"/>
        <end position="227"/>
    </location>
</feature>
<evidence type="ECO:0000256" key="4">
    <source>
        <dbReference type="PROSITE-ProRule" id="PRU00473"/>
    </source>
</evidence>
<feature type="compositionally biased region" description="Pro residues" evidence="5">
    <location>
        <begin position="205"/>
        <end position="224"/>
    </location>
</feature>
<organism evidence="8 9">
    <name type="scientific">Mycobacterium talmoniae</name>
    <dbReference type="NCBI Taxonomy" id="1858794"/>
    <lineage>
        <taxon>Bacteria</taxon>
        <taxon>Bacillati</taxon>
        <taxon>Actinomycetota</taxon>
        <taxon>Actinomycetes</taxon>
        <taxon>Mycobacteriales</taxon>
        <taxon>Mycobacteriaceae</taxon>
        <taxon>Mycobacterium</taxon>
    </lineage>
</organism>
<dbReference type="InterPro" id="IPR054121">
    <property type="entry name" value="ArfA_BON-like"/>
</dbReference>
<dbReference type="InterPro" id="IPR050330">
    <property type="entry name" value="Bact_OuterMem_StrucFunc"/>
</dbReference>
<keyword evidence="2 4" id="KW-0472">Membrane</keyword>
<reference evidence="8 9" key="1">
    <citation type="submission" date="2016-10" db="EMBL/GenBank/DDBJ databases">
        <title>Genome sequence of Mycobacterium talmonii.</title>
        <authorList>
            <person name="Greninger A.L."/>
            <person name="Elliott B."/>
            <person name="Vasireddy S."/>
            <person name="Vasireddy R."/>
        </authorList>
    </citation>
    <scope>NUCLEOTIDE SEQUENCE [LARGE SCALE GENOMIC DNA]</scope>
    <source>
        <strain evidence="9">NE-TNMC-100812</strain>
    </source>
</reference>
<evidence type="ECO:0000256" key="3">
    <source>
        <dbReference type="ARBA" id="ARBA00023237"/>
    </source>
</evidence>
<evidence type="ECO:0000313" key="9">
    <source>
        <dbReference type="Proteomes" id="UP000179734"/>
    </source>
</evidence>
<dbReference type="RefSeq" id="WP_071030040.1">
    <property type="nucleotide sequence ID" value="NZ_MLQM01000263.1"/>
</dbReference>
<dbReference type="PROSITE" id="PS51123">
    <property type="entry name" value="OMPA_2"/>
    <property type="match status" value="1"/>
</dbReference>
<feature type="transmembrane region" description="Helical" evidence="6">
    <location>
        <begin position="32"/>
        <end position="51"/>
    </location>
</feature>
<dbReference type="PANTHER" id="PTHR30329">
    <property type="entry name" value="STATOR ELEMENT OF FLAGELLAR MOTOR COMPLEX"/>
    <property type="match status" value="1"/>
</dbReference>
<dbReference type="CDD" id="cd07185">
    <property type="entry name" value="OmpA_C-like"/>
    <property type="match status" value="1"/>
</dbReference>
<dbReference type="InterPro" id="IPR007055">
    <property type="entry name" value="BON_dom"/>
</dbReference>
<keyword evidence="9" id="KW-1185">Reference proteome</keyword>
<evidence type="ECO:0000259" key="7">
    <source>
        <dbReference type="PROSITE" id="PS51123"/>
    </source>
</evidence>
<dbReference type="GO" id="GO:0009279">
    <property type="term" value="C:cell outer membrane"/>
    <property type="evidence" value="ECO:0007669"/>
    <property type="project" value="UniProtKB-SubCell"/>
</dbReference>
<keyword evidence="6" id="KW-0812">Transmembrane</keyword>
<dbReference type="EMBL" id="MLQM01000263">
    <property type="protein sequence ID" value="OHU88267.1"/>
    <property type="molecule type" value="Genomic_DNA"/>
</dbReference>
<dbReference type="PRINTS" id="PR01021">
    <property type="entry name" value="OMPADOMAIN"/>
</dbReference>
<dbReference type="Gene3D" id="3.40.1520.20">
    <property type="match status" value="1"/>
</dbReference>
<dbReference type="PANTHER" id="PTHR30329:SF21">
    <property type="entry name" value="LIPOPROTEIN YIAD-RELATED"/>
    <property type="match status" value="1"/>
</dbReference>
<evidence type="ECO:0000256" key="2">
    <source>
        <dbReference type="ARBA" id="ARBA00023136"/>
    </source>
</evidence>
<evidence type="ECO:0000256" key="1">
    <source>
        <dbReference type="ARBA" id="ARBA00004442"/>
    </source>
</evidence>
<comment type="caution">
    <text evidence="8">The sequence shown here is derived from an EMBL/GenBank/DDBJ whole genome shotgun (WGS) entry which is preliminary data.</text>
</comment>
<comment type="subcellular location">
    <subcellularLocation>
        <location evidence="1">Cell outer membrane</location>
    </subcellularLocation>
</comment>
<dbReference type="Gene3D" id="3.30.1330.60">
    <property type="entry name" value="OmpA-like domain"/>
    <property type="match status" value="1"/>
</dbReference>
<dbReference type="SUPFAM" id="SSF103088">
    <property type="entry name" value="OmpA-like"/>
    <property type="match status" value="1"/>
</dbReference>
<evidence type="ECO:0000256" key="5">
    <source>
        <dbReference type="SAM" id="MobiDB-lite"/>
    </source>
</evidence>
<feature type="domain" description="OmpA-like" evidence="7">
    <location>
        <begin position="234"/>
        <end position="348"/>
    </location>
</feature>
<dbReference type="Pfam" id="PF04972">
    <property type="entry name" value="BON"/>
    <property type="match status" value="1"/>
</dbReference>
<evidence type="ECO:0000256" key="6">
    <source>
        <dbReference type="SAM" id="Phobius"/>
    </source>
</evidence>
<dbReference type="Pfam" id="PF00691">
    <property type="entry name" value="OmpA"/>
    <property type="match status" value="1"/>
</dbReference>
<proteinExistence type="predicted"/>